<feature type="region of interest" description="Disordered" evidence="5">
    <location>
        <begin position="1494"/>
        <end position="1513"/>
    </location>
</feature>
<organism evidence="7 8">
    <name type="scientific">Algoriphagus taiwanensis</name>
    <dbReference type="NCBI Taxonomy" id="1445656"/>
    <lineage>
        <taxon>Bacteria</taxon>
        <taxon>Pseudomonadati</taxon>
        <taxon>Bacteroidota</taxon>
        <taxon>Cytophagia</taxon>
        <taxon>Cytophagales</taxon>
        <taxon>Cyclobacteriaceae</taxon>
        <taxon>Algoriphagus</taxon>
    </lineage>
</organism>
<protein>
    <submittedName>
        <fullName evidence="7">Translocation/assembly module TamB domain-containing protein</fullName>
    </submittedName>
</protein>
<dbReference type="RefSeq" id="WP_338228055.1">
    <property type="nucleotide sequence ID" value="NZ_BTPE01000004.1"/>
</dbReference>
<comment type="subcellular location">
    <subcellularLocation>
        <location evidence="1">Membrane</location>
        <topology evidence="1">Single-pass membrane protein</topology>
    </subcellularLocation>
</comment>
<evidence type="ECO:0000259" key="6">
    <source>
        <dbReference type="Pfam" id="PF04357"/>
    </source>
</evidence>
<gene>
    <name evidence="7" type="ORF">Ataiwa_15600</name>
</gene>
<dbReference type="PANTHER" id="PTHR36985">
    <property type="entry name" value="TRANSLOCATION AND ASSEMBLY MODULE SUBUNIT TAMB"/>
    <property type="match status" value="1"/>
</dbReference>
<proteinExistence type="predicted"/>
<dbReference type="PANTHER" id="PTHR36985:SF1">
    <property type="entry name" value="TRANSLOCATION AND ASSEMBLY MODULE SUBUNIT TAMB"/>
    <property type="match status" value="1"/>
</dbReference>
<feature type="domain" description="Translocation and assembly module TamB C-terminal" evidence="6">
    <location>
        <begin position="821"/>
        <end position="1003"/>
    </location>
</feature>
<accession>A0ABQ6PZP1</accession>
<keyword evidence="3" id="KW-1133">Transmembrane helix</keyword>
<comment type="caution">
    <text evidence="7">The sequence shown here is derived from an EMBL/GenBank/DDBJ whole genome shotgun (WGS) entry which is preliminary data.</text>
</comment>
<keyword evidence="8" id="KW-1185">Reference proteome</keyword>
<evidence type="ECO:0000313" key="7">
    <source>
        <dbReference type="EMBL" id="GMQ33288.1"/>
    </source>
</evidence>
<feature type="domain" description="Translocation and assembly module TamB C-terminal" evidence="6">
    <location>
        <begin position="1021"/>
        <end position="1439"/>
    </location>
</feature>
<reference evidence="7 8" key="1">
    <citation type="submission" date="2023-08" db="EMBL/GenBank/DDBJ databases">
        <title>Draft genome sequence of Algoriphagus taiwanensis.</title>
        <authorList>
            <person name="Takatani N."/>
            <person name="Hosokawa M."/>
            <person name="Sawabe T."/>
        </authorList>
    </citation>
    <scope>NUCLEOTIDE SEQUENCE [LARGE SCALE GENOMIC DNA]</scope>
    <source>
        <strain evidence="7 8">JCM 19755</strain>
    </source>
</reference>
<evidence type="ECO:0000256" key="4">
    <source>
        <dbReference type="ARBA" id="ARBA00023136"/>
    </source>
</evidence>
<sequence length="1524" mass="170940">MHKAFRLLSWVIFSTLLLFIFLALALQVTSVQNWAIDRVTSFLNSDSEFTTEIGKIKLNWWDALDLEEVKIYDSRDSLMIGVDRAHADFALLSLLPPGDIEVDLIRLEKAKIHLFTHSGDSIININQWVNELSERFGSSKPSSKPISLKFKTIELRQSEFFLVDFNSEPIEQGLDYARLQFDEITANAENFTLNGSTIGIDIKTLTGKEINSGLNIRELKTQLTYDPAFLELDRLSLKTDKSNIQDFLRLDLIGPEGFSDFLNQVKITAKMNETKVHLSDLRLFVPDFPEIEDAIFLSGTVLGPVSEIKSDEFLLRLGEKTAIFGSFLLDGLPDFEKTYLNLSLKNSVISSRDLAPYLPTDIEKQINKFNLIRFDTDFQGVPTRFVTNGSFKTSIGNLEGRITYDMVNNLPYIVSRVKVQNLDLGILAENRELLQKVSLEGNVDLKGNSIENLLVDMKASISQLGVNSYNFTGIRTDATYGLNLFRGNLDIDDPNLMAQIDGYLNLEEGVDSIRLVANLDTLNLDQINLSEKPAFIAGKMDINTKGVTLDEITGIAKFNDMKFGYEDRLLDFGGAYFQSLFAGGTRTISFNSDYMVAAASGQFNLGQMLQDLEILGQQYLAIVLNEPQPTADLEKNFSEPYNLDLNVRMPDINPIIQLFQPDFSISKNTILEGAFYQTSENTVFNFFTSIDTLSYQDKTALGTNIDFNTSKIINSEDILASFYIYSKEQKIGEQLAFNNLGFEAIWNQTNLDLEFSLDQDSTQSKARIEAETKFSSSGTEIRFKPSLLRVLNRDWEFDPTNRVAIAQGEITFENLKIFKDEQLLGVEGKISSDPEETLRIDIQSVSLDLLNTVTPYEFEGTTTGQLLLSNLQNQANFRGKISIADTEINQFPIGNLEASASLSESELILDLVNDINGVEKITANGTIGLDSKNLDLEARLDEANLVIFEPFLSQYITNLGGNMTGNLQLRGTMDLPELIGTGRLNQAKFRVNYLNTSYQMDGSVLFQPTLISFRDLVLRDINGSRATFTGGIRHNGFSDFNLDITSRLNNFQVLNTTARESEMFYGTAFATGSLEVKGSTSNLNINASVTSQPNTRVFIPLVSSNDQYQEDFIQIINIQDTVRINALAEDVNRLDIQNVRMNFNLDVTPDAYVEIIIDPKTGESIQGRGRGVLAMNVDTQGNFGLSGNYEITEGLYNFSLYNVVKKQFIIQPGGRITWFGDPLEGIMNLRAVYEENVNLQPLASTTSLQENSQMRRRFPLKVLMDLEGELLSPDIRFSFDFSEFPSSGDVQTTISAFQNRVAADEQEMNRQVVSVIISRSFSPEGEFTGVATISSSLSSLVSSQLNNLIGSLDKNLEINIDLATLDQNALENFQLSVAYTFLDGRLRVSRDGGFTDNQGNANAASIIGDWQAEYLITEDGVYRLRIFNRNNFNTFTSLSLTQNVLTYGASLTQNVSFNSFSELFNIIFKKKNRNNLTNDSDDFLRRDYQPDEDWKPIDLEKLPPFSSPTKSDSIRVIIPSKENL</sequence>
<dbReference type="Pfam" id="PF04357">
    <property type="entry name" value="TamB"/>
    <property type="match status" value="2"/>
</dbReference>
<name>A0ABQ6PZP1_9BACT</name>
<evidence type="ECO:0000256" key="1">
    <source>
        <dbReference type="ARBA" id="ARBA00004167"/>
    </source>
</evidence>
<dbReference type="InterPro" id="IPR007452">
    <property type="entry name" value="TamB_C"/>
</dbReference>
<dbReference type="EMBL" id="BTPE01000004">
    <property type="protein sequence ID" value="GMQ33288.1"/>
    <property type="molecule type" value="Genomic_DNA"/>
</dbReference>
<evidence type="ECO:0000256" key="5">
    <source>
        <dbReference type="SAM" id="MobiDB-lite"/>
    </source>
</evidence>
<keyword evidence="4" id="KW-0472">Membrane</keyword>
<keyword evidence="2" id="KW-0812">Transmembrane</keyword>
<evidence type="ECO:0000256" key="3">
    <source>
        <dbReference type="ARBA" id="ARBA00022989"/>
    </source>
</evidence>
<dbReference type="Proteomes" id="UP001307705">
    <property type="component" value="Unassembled WGS sequence"/>
</dbReference>
<evidence type="ECO:0000313" key="8">
    <source>
        <dbReference type="Proteomes" id="UP001307705"/>
    </source>
</evidence>
<evidence type="ECO:0000256" key="2">
    <source>
        <dbReference type="ARBA" id="ARBA00022692"/>
    </source>
</evidence>